<evidence type="ECO:0000313" key="2">
    <source>
        <dbReference type="EMBL" id="BBI61064.1"/>
    </source>
</evidence>
<reference evidence="2 3" key="1">
    <citation type="journal article" date="2019" name="Microbiol. Resour. Announc.">
        <title>Complete Genome Sequence of Halomonas sulfidaeris Strain Esulfide1 Isolated from a Metal Sulfide Rock at a Depth of 2,200 Meters, Obtained Using Nanopore Sequencing.</title>
        <authorList>
            <person name="Saito M."/>
            <person name="Nishigata A."/>
            <person name="Galipon J."/>
            <person name="Arakawa K."/>
        </authorList>
    </citation>
    <scope>NUCLEOTIDE SEQUENCE [LARGE SCALE GENOMIC DNA]</scope>
    <source>
        <strain evidence="2 3">ATCC BAA-803</strain>
    </source>
</reference>
<dbReference type="InterPro" id="IPR042097">
    <property type="entry name" value="Aminopeptidase_N-like_N_sf"/>
</dbReference>
<protein>
    <recommendedName>
        <fullName evidence="1">Aminopeptidase N-like N-terminal domain-containing protein</fullName>
    </recommendedName>
</protein>
<accession>A0A455UD13</accession>
<dbReference type="AlphaFoldDB" id="A0A455UD13"/>
<evidence type="ECO:0000313" key="3">
    <source>
        <dbReference type="Proteomes" id="UP000320231"/>
    </source>
</evidence>
<sequence length="168" mass="18967">MSDPQPVYLSDYQPPAYRVTHTELTFDLDPAATRVKARLLMERHPEADANTPLILNGEHLKLIALSIDATPLEEAAYQVDAEGLRIDQVPERFMLESEIEIAPQENTALEGLYQSNGMYCTQCEAEGFRRITFYPDRPDVMATFKVTVIGDQQREPVLLANGNPCRAW</sequence>
<feature type="domain" description="Aminopeptidase N-like N-terminal" evidence="1">
    <location>
        <begin position="21"/>
        <end position="163"/>
    </location>
</feature>
<dbReference type="PANTHER" id="PTHR46322:SF1">
    <property type="entry name" value="PUROMYCIN-SENSITIVE AMINOPEPTIDASE"/>
    <property type="match status" value="1"/>
</dbReference>
<dbReference type="GO" id="GO:0008270">
    <property type="term" value="F:zinc ion binding"/>
    <property type="evidence" value="ECO:0007669"/>
    <property type="project" value="InterPro"/>
</dbReference>
<dbReference type="PANTHER" id="PTHR46322">
    <property type="entry name" value="PUROMYCIN-SENSITIVE AMINOPEPTIDASE"/>
    <property type="match status" value="1"/>
</dbReference>
<dbReference type="EMBL" id="AP019514">
    <property type="protein sequence ID" value="BBI61064.1"/>
    <property type="molecule type" value="Genomic_DNA"/>
</dbReference>
<proteinExistence type="predicted"/>
<name>A0A455UD13_9GAMM</name>
<dbReference type="Pfam" id="PF17900">
    <property type="entry name" value="Peptidase_M1_N"/>
    <property type="match status" value="1"/>
</dbReference>
<dbReference type="KEGG" id="hsr:HSBAA_23700"/>
<organism evidence="2 3">
    <name type="scientific">Vreelandella sulfidaeris</name>
    <dbReference type="NCBI Taxonomy" id="115553"/>
    <lineage>
        <taxon>Bacteria</taxon>
        <taxon>Pseudomonadati</taxon>
        <taxon>Pseudomonadota</taxon>
        <taxon>Gammaproteobacteria</taxon>
        <taxon>Oceanospirillales</taxon>
        <taxon>Halomonadaceae</taxon>
        <taxon>Vreelandella</taxon>
    </lineage>
</organism>
<dbReference type="SUPFAM" id="SSF63737">
    <property type="entry name" value="Leukotriene A4 hydrolase N-terminal domain"/>
    <property type="match status" value="1"/>
</dbReference>
<dbReference type="InterPro" id="IPR012779">
    <property type="entry name" value="Peptidase_M1_pepN"/>
</dbReference>
<evidence type="ECO:0000259" key="1">
    <source>
        <dbReference type="Pfam" id="PF17900"/>
    </source>
</evidence>
<dbReference type="InterPro" id="IPR045357">
    <property type="entry name" value="Aminopeptidase_N-like_N"/>
</dbReference>
<dbReference type="Proteomes" id="UP000320231">
    <property type="component" value="Chromosome"/>
</dbReference>
<gene>
    <name evidence="2" type="ORF">HSBAA_23700</name>
</gene>
<dbReference type="Gene3D" id="2.60.40.1730">
    <property type="entry name" value="tricorn interacting facor f3 domain"/>
    <property type="match status" value="1"/>
</dbReference>